<dbReference type="AlphaFoldDB" id="A0A388LKY1"/>
<protein>
    <submittedName>
        <fullName evidence="2">Uncharacterized protein</fullName>
    </submittedName>
</protein>
<keyword evidence="3" id="KW-1185">Reference proteome</keyword>
<evidence type="ECO:0000256" key="1">
    <source>
        <dbReference type="SAM" id="MobiDB-lite"/>
    </source>
</evidence>
<evidence type="ECO:0000313" key="2">
    <source>
        <dbReference type="EMBL" id="GBG82885.1"/>
    </source>
</evidence>
<reference evidence="2 3" key="1">
    <citation type="journal article" date="2018" name="Cell">
        <title>The Chara Genome: Secondary Complexity and Implications for Plant Terrestrialization.</title>
        <authorList>
            <person name="Nishiyama T."/>
            <person name="Sakayama H."/>
            <person name="Vries J.D."/>
            <person name="Buschmann H."/>
            <person name="Saint-Marcoux D."/>
            <person name="Ullrich K.K."/>
            <person name="Haas F.B."/>
            <person name="Vanderstraeten L."/>
            <person name="Becker D."/>
            <person name="Lang D."/>
            <person name="Vosolsobe S."/>
            <person name="Rombauts S."/>
            <person name="Wilhelmsson P.K.I."/>
            <person name="Janitza P."/>
            <person name="Kern R."/>
            <person name="Heyl A."/>
            <person name="Rumpler F."/>
            <person name="Villalobos L.I.A.C."/>
            <person name="Clay J.M."/>
            <person name="Skokan R."/>
            <person name="Toyoda A."/>
            <person name="Suzuki Y."/>
            <person name="Kagoshima H."/>
            <person name="Schijlen E."/>
            <person name="Tajeshwar N."/>
            <person name="Catarino B."/>
            <person name="Hetherington A.J."/>
            <person name="Saltykova A."/>
            <person name="Bonnot C."/>
            <person name="Breuninger H."/>
            <person name="Symeonidi A."/>
            <person name="Radhakrishnan G.V."/>
            <person name="Van Nieuwerburgh F."/>
            <person name="Deforce D."/>
            <person name="Chang C."/>
            <person name="Karol K.G."/>
            <person name="Hedrich R."/>
            <person name="Ulvskov P."/>
            <person name="Glockner G."/>
            <person name="Delwiche C.F."/>
            <person name="Petrasek J."/>
            <person name="Van de Peer Y."/>
            <person name="Friml J."/>
            <person name="Beilby M."/>
            <person name="Dolan L."/>
            <person name="Kohara Y."/>
            <person name="Sugano S."/>
            <person name="Fujiyama A."/>
            <person name="Delaux P.-M."/>
            <person name="Quint M."/>
            <person name="TheiBen G."/>
            <person name="Hagemann M."/>
            <person name="Harholt J."/>
            <person name="Dunand C."/>
            <person name="Zachgo S."/>
            <person name="Langdale J."/>
            <person name="Maumus F."/>
            <person name="Straeten D.V.D."/>
            <person name="Gould S.B."/>
            <person name="Rensing S.A."/>
        </authorList>
    </citation>
    <scope>NUCLEOTIDE SEQUENCE [LARGE SCALE GENOMIC DNA]</scope>
    <source>
        <strain evidence="2 3">S276</strain>
    </source>
</reference>
<dbReference type="Proteomes" id="UP000265515">
    <property type="component" value="Unassembled WGS sequence"/>
</dbReference>
<evidence type="ECO:0000313" key="3">
    <source>
        <dbReference type="Proteomes" id="UP000265515"/>
    </source>
</evidence>
<sequence>MSTSSKESDEDGGTKEEAAGSLGMGTVASKKRTSPDEEVGEDSAPRVKRNTNAAVAIDNLTVALERQAQAFAVAFTQAADRTATILEKQGEMMMEQSQAMVAAFHGMATAMNALARSLGGDNCD</sequence>
<dbReference type="Gramene" id="GBG82885">
    <property type="protein sequence ID" value="GBG82885"/>
    <property type="gene ID" value="CBR_g36411"/>
</dbReference>
<dbReference type="EMBL" id="BFEA01000421">
    <property type="protein sequence ID" value="GBG82885.1"/>
    <property type="molecule type" value="Genomic_DNA"/>
</dbReference>
<feature type="region of interest" description="Disordered" evidence="1">
    <location>
        <begin position="1"/>
        <end position="52"/>
    </location>
</feature>
<proteinExistence type="predicted"/>
<accession>A0A388LKY1</accession>
<gene>
    <name evidence="2" type="ORF">CBR_g36411</name>
</gene>
<organism evidence="2 3">
    <name type="scientific">Chara braunii</name>
    <name type="common">Braun's stonewort</name>
    <dbReference type="NCBI Taxonomy" id="69332"/>
    <lineage>
        <taxon>Eukaryota</taxon>
        <taxon>Viridiplantae</taxon>
        <taxon>Streptophyta</taxon>
        <taxon>Charophyceae</taxon>
        <taxon>Charales</taxon>
        <taxon>Characeae</taxon>
        <taxon>Chara</taxon>
    </lineage>
</organism>
<name>A0A388LKY1_CHABU</name>
<comment type="caution">
    <text evidence="2">The sequence shown here is derived from an EMBL/GenBank/DDBJ whole genome shotgun (WGS) entry which is preliminary data.</text>
</comment>